<dbReference type="AlphaFoldDB" id="A0A095WFJ9"/>
<dbReference type="Proteomes" id="UP000029590">
    <property type="component" value="Unassembled WGS sequence"/>
</dbReference>
<dbReference type="RefSeq" id="WP_013691640.1">
    <property type="nucleotide sequence ID" value="NZ_CADEPP010000015.1"/>
</dbReference>
<reference evidence="3" key="2">
    <citation type="submission" date="2017-09" db="EMBL/GenBank/DDBJ databases">
        <title>FDA dAtabase for Regulatory Grade micrObial Sequences (FDA-ARGOS): Supporting development and validation of Infectious Disease Dx tests.</title>
        <authorList>
            <person name="Minogue T."/>
            <person name="Wolcott M."/>
            <person name="Wasieloski L."/>
            <person name="Aguilar W."/>
            <person name="Moore D."/>
            <person name="Tallon L.J."/>
            <person name="Sadzewicz L."/>
            <person name="Ott S."/>
            <person name="Zhao X."/>
            <person name="Nagaraj S."/>
            <person name="Vavikolanu K."/>
            <person name="Aluvathingal J."/>
            <person name="Nadendla S."/>
            <person name="Sichtig H."/>
        </authorList>
    </citation>
    <scope>NUCLEOTIDE SEQUENCE</scope>
    <source>
        <strain evidence="3">FDAARGOS_390</strain>
    </source>
</reference>
<evidence type="ECO:0000313" key="6">
    <source>
        <dbReference type="Proteomes" id="UP000220629"/>
    </source>
</evidence>
<organism evidence="3 6">
    <name type="scientific">Burkholderia gladioli</name>
    <name type="common">Pseudomonas marginata</name>
    <name type="synonym">Phytomonas marginata</name>
    <dbReference type="NCBI Taxonomy" id="28095"/>
    <lineage>
        <taxon>Bacteria</taxon>
        <taxon>Pseudomonadati</taxon>
        <taxon>Pseudomonadota</taxon>
        <taxon>Betaproteobacteria</taxon>
        <taxon>Burkholderiales</taxon>
        <taxon>Burkholderiaceae</taxon>
        <taxon>Burkholderia</taxon>
    </lineage>
</organism>
<dbReference type="KEGG" id="bgo:BM43_6640"/>
<accession>A0A095WFJ9</accession>
<dbReference type="OMA" id="IRHAQRC"/>
<protein>
    <submittedName>
        <fullName evidence="3">Uncharacterized protein</fullName>
    </submittedName>
</protein>
<dbReference type="Proteomes" id="UP001059745">
    <property type="component" value="Chromosome 2"/>
</dbReference>
<reference evidence="4" key="4">
    <citation type="submission" date="2022-09" db="EMBL/GenBank/DDBJ databases">
        <title>Genomic of Burkholderia gladioli.</title>
        <authorList>
            <person name="Wu H."/>
        </authorList>
    </citation>
    <scope>NUCLEOTIDE SEQUENCE</scope>
    <source>
        <strain evidence="4">ZN-S4</strain>
    </source>
</reference>
<sequence>MNKRTTRIVRLLADIRRAQHCTALRAARAAAEVDAELARAADPEPEDEASRDDDSPDTPSRIRSPS</sequence>
<feature type="compositionally biased region" description="Low complexity" evidence="1">
    <location>
        <begin position="57"/>
        <end position="66"/>
    </location>
</feature>
<dbReference type="EMBL" id="PDDY01000001">
    <property type="protein sequence ID" value="PEH41035.1"/>
    <property type="molecule type" value="Genomic_DNA"/>
</dbReference>
<gene>
    <name evidence="3" type="ORF">CRM94_02020</name>
    <name evidence="2" type="ORF">DM48_1127</name>
    <name evidence="4" type="ORF">NYZ96_24195</name>
</gene>
<evidence type="ECO:0000313" key="2">
    <source>
        <dbReference type="EMBL" id="KGC14003.1"/>
    </source>
</evidence>
<dbReference type="GeneID" id="66462467"/>
<dbReference type="EMBL" id="JPGG01000016">
    <property type="protein sequence ID" value="KGC14003.1"/>
    <property type="molecule type" value="Genomic_DNA"/>
</dbReference>
<feature type="compositionally biased region" description="Acidic residues" evidence="1">
    <location>
        <begin position="43"/>
        <end position="56"/>
    </location>
</feature>
<name>A0A095WFJ9_BURGA</name>
<feature type="region of interest" description="Disordered" evidence="1">
    <location>
        <begin position="33"/>
        <end position="66"/>
    </location>
</feature>
<evidence type="ECO:0000313" key="3">
    <source>
        <dbReference type="EMBL" id="PEH41035.1"/>
    </source>
</evidence>
<accession>A0A095F9C8</accession>
<reference evidence="6" key="3">
    <citation type="submission" date="2017-09" db="EMBL/GenBank/DDBJ databases">
        <title>FDA dAtabase for Regulatory Grade micrObial Sequences (FDA-ARGOS): Supporting development and validation of Infectious Disease Dx tests.</title>
        <authorList>
            <person name="Minogue T."/>
            <person name="Wolcott M."/>
            <person name="Wasieloski L."/>
            <person name="Aguilar W."/>
            <person name="Moore D."/>
            <person name="Tallon L."/>
            <person name="Sadzewicz L."/>
            <person name="Ott S."/>
            <person name="Zhao X."/>
            <person name="Nagaraj S."/>
            <person name="Vavikolanu K."/>
            <person name="Aluvathingal J."/>
            <person name="Nadendla S."/>
            <person name="Sichtig H."/>
        </authorList>
    </citation>
    <scope>NUCLEOTIDE SEQUENCE [LARGE SCALE GENOMIC DNA]</scope>
    <source>
        <strain evidence="6">FDAARGOS_390</strain>
    </source>
</reference>
<evidence type="ECO:0000313" key="5">
    <source>
        <dbReference type="Proteomes" id="UP000029590"/>
    </source>
</evidence>
<proteinExistence type="predicted"/>
<evidence type="ECO:0000256" key="1">
    <source>
        <dbReference type="SAM" id="MobiDB-lite"/>
    </source>
</evidence>
<evidence type="ECO:0000313" key="4">
    <source>
        <dbReference type="EMBL" id="UWX74625.1"/>
    </source>
</evidence>
<dbReference type="EMBL" id="CP104215">
    <property type="protein sequence ID" value="UWX74625.1"/>
    <property type="molecule type" value="Genomic_DNA"/>
</dbReference>
<dbReference type="Proteomes" id="UP000220629">
    <property type="component" value="Unassembled WGS sequence"/>
</dbReference>
<reference evidence="2 5" key="1">
    <citation type="submission" date="2014-04" db="EMBL/GenBank/DDBJ databases">
        <authorList>
            <person name="Bishop-Lilly K.A."/>
            <person name="Broomall S.M."/>
            <person name="Chain P.S."/>
            <person name="Chertkov O."/>
            <person name="Coyne S.R."/>
            <person name="Daligault H.E."/>
            <person name="Davenport K.W."/>
            <person name="Erkkila T."/>
            <person name="Frey K.G."/>
            <person name="Gibbons H.S."/>
            <person name="Gu W."/>
            <person name="Jaissle J."/>
            <person name="Johnson S.L."/>
            <person name="Koroleva G.I."/>
            <person name="Ladner J.T."/>
            <person name="Lo C.-C."/>
            <person name="Minogue T.D."/>
            <person name="Munk C."/>
            <person name="Palacios G.F."/>
            <person name="Redden C.L."/>
            <person name="Rosenzweig C.N."/>
            <person name="Scholz M.B."/>
            <person name="Teshima H."/>
            <person name="Xu Y."/>
        </authorList>
    </citation>
    <scope>NUCLEOTIDE SEQUENCE [LARGE SCALE GENOMIC DNA]</scope>
    <source>
        <strain evidence="5">gladioli</strain>
        <strain evidence="2">Gladioli</strain>
    </source>
</reference>